<dbReference type="RefSeq" id="WP_311554648.1">
    <property type="nucleotide sequence ID" value="NZ_JAVREJ010000002.1"/>
</dbReference>
<dbReference type="InterPro" id="IPR002397">
    <property type="entry name" value="Cyt_P450_B"/>
</dbReference>
<proteinExistence type="inferred from homology"/>
<comment type="caution">
    <text evidence="3">The sequence shown here is derived from an EMBL/GenBank/DDBJ whole genome shotgun (WGS) entry which is preliminary data.</text>
</comment>
<sequence>MTDPAAALAPFAPVDRGVDEPDPARAPLRAAGPVVRVEAPAGGSVWIVTDEAVARAALVDPRITKDPAWAPPAWDPPVAGLEPPAAAVPSLTTLDGPAHAALRQAHAPLFTARRLRAHYGFMTELAIGMLSAVAGEDPVDLAADFTARYPVAVLLELLGIPADRVDDALGACRAMFTGPEGPGRAMATFADLAAAGLTDGRSGFAAELRDRVPAEITRDQLHYLLFGLIFPGQITTDPALGFVLADVLDDGRADADLDDLVRETLRHHPPAPLTLWRFTVEEVELAGVRLPPRAPVLVDILGTGTDPHRETGPDLTFGAGPHYCLGAQLASLELRAVAEVVRTEFPYARLAVPRAALRQVSHGGIGGSRLAALPVVLGRRKT</sequence>
<dbReference type="PRINTS" id="PR00359">
    <property type="entry name" value="BP450"/>
</dbReference>
<protein>
    <submittedName>
        <fullName evidence="3">Cytochrome P450</fullName>
    </submittedName>
</protein>
<dbReference type="InterPro" id="IPR017972">
    <property type="entry name" value="Cyt_P450_CS"/>
</dbReference>
<dbReference type="EMBL" id="JAVREJ010000002">
    <property type="protein sequence ID" value="MDT0348715.1"/>
    <property type="molecule type" value="Genomic_DNA"/>
</dbReference>
<evidence type="ECO:0000313" key="4">
    <source>
        <dbReference type="Proteomes" id="UP001183202"/>
    </source>
</evidence>
<evidence type="ECO:0000256" key="1">
    <source>
        <dbReference type="ARBA" id="ARBA00010617"/>
    </source>
</evidence>
<organism evidence="3 4">
    <name type="scientific">Pseudonocardia charpentierae</name>
    <dbReference type="NCBI Taxonomy" id="3075545"/>
    <lineage>
        <taxon>Bacteria</taxon>
        <taxon>Bacillati</taxon>
        <taxon>Actinomycetota</taxon>
        <taxon>Actinomycetes</taxon>
        <taxon>Pseudonocardiales</taxon>
        <taxon>Pseudonocardiaceae</taxon>
        <taxon>Pseudonocardia</taxon>
    </lineage>
</organism>
<dbReference type="SUPFAM" id="SSF48264">
    <property type="entry name" value="Cytochrome P450"/>
    <property type="match status" value="1"/>
</dbReference>
<dbReference type="PROSITE" id="PS00086">
    <property type="entry name" value="CYTOCHROME_P450"/>
    <property type="match status" value="1"/>
</dbReference>
<accession>A0ABU2N4N7</accession>
<dbReference type="Gene3D" id="1.10.630.10">
    <property type="entry name" value="Cytochrome P450"/>
    <property type="match status" value="1"/>
</dbReference>
<dbReference type="PRINTS" id="PR00385">
    <property type="entry name" value="P450"/>
</dbReference>
<name>A0ABU2N4N7_9PSEU</name>
<dbReference type="PANTHER" id="PTHR46696">
    <property type="entry name" value="P450, PUTATIVE (EUROFUNG)-RELATED"/>
    <property type="match status" value="1"/>
</dbReference>
<reference evidence="4" key="1">
    <citation type="submission" date="2023-07" db="EMBL/GenBank/DDBJ databases">
        <title>30 novel species of actinomycetes from the DSMZ collection.</title>
        <authorList>
            <person name="Nouioui I."/>
        </authorList>
    </citation>
    <scope>NUCLEOTIDE SEQUENCE [LARGE SCALE GENOMIC DNA]</scope>
    <source>
        <strain evidence="4">DSM 45834</strain>
    </source>
</reference>
<dbReference type="InterPro" id="IPR001128">
    <property type="entry name" value="Cyt_P450"/>
</dbReference>
<comment type="similarity">
    <text evidence="1">Belongs to the cytochrome P450 family.</text>
</comment>
<dbReference type="InterPro" id="IPR036396">
    <property type="entry name" value="Cyt_P450_sf"/>
</dbReference>
<evidence type="ECO:0000256" key="2">
    <source>
        <dbReference type="SAM" id="MobiDB-lite"/>
    </source>
</evidence>
<gene>
    <name evidence="3" type="ORF">RM445_04170</name>
</gene>
<evidence type="ECO:0000313" key="3">
    <source>
        <dbReference type="EMBL" id="MDT0348715.1"/>
    </source>
</evidence>
<feature type="region of interest" description="Disordered" evidence="2">
    <location>
        <begin position="1"/>
        <end position="22"/>
    </location>
</feature>
<keyword evidence="4" id="KW-1185">Reference proteome</keyword>
<dbReference type="PANTHER" id="PTHR46696:SF1">
    <property type="entry name" value="CYTOCHROME P450 YJIB-RELATED"/>
    <property type="match status" value="1"/>
</dbReference>
<dbReference type="Proteomes" id="UP001183202">
    <property type="component" value="Unassembled WGS sequence"/>
</dbReference>